<dbReference type="OrthoDB" id="3200163at2759"/>
<dbReference type="EMBL" id="BMAV01001482">
    <property type="protein sequence ID" value="GFY39659.1"/>
    <property type="molecule type" value="Genomic_DNA"/>
</dbReference>
<proteinExistence type="predicted"/>
<comment type="caution">
    <text evidence="1">The sequence shown here is derived from an EMBL/GenBank/DDBJ whole genome shotgun (WGS) entry which is preliminary data.</text>
</comment>
<accession>A0A8X6WSM3</accession>
<keyword evidence="2" id="KW-1185">Reference proteome</keyword>
<dbReference type="Gene3D" id="3.40.50.1820">
    <property type="entry name" value="alpha/beta hydrolase"/>
    <property type="match status" value="1"/>
</dbReference>
<dbReference type="Proteomes" id="UP000886998">
    <property type="component" value="Unassembled WGS sequence"/>
</dbReference>
<gene>
    <name evidence="1" type="primary">AVEN_144687_1</name>
    <name evidence="1" type="ORF">TNIN_48481</name>
</gene>
<sequence>MHSRIQSETQFFKSKPLLKAISKNLGYPSSYAFHPWDAIAFFDHMEHYIESPTTNDYIFRDELHRMVRAFVRSGGKRSPIPGWEQFPKNIALITRDNVTIIQNYHQDKCSFWKENGFEDYAWVS</sequence>
<dbReference type="SUPFAM" id="SSF53474">
    <property type="entry name" value="alpha/beta-Hydrolases"/>
    <property type="match status" value="1"/>
</dbReference>
<evidence type="ECO:0000313" key="1">
    <source>
        <dbReference type="EMBL" id="GFY39659.1"/>
    </source>
</evidence>
<evidence type="ECO:0000313" key="2">
    <source>
        <dbReference type="Proteomes" id="UP000886998"/>
    </source>
</evidence>
<dbReference type="AlphaFoldDB" id="A0A8X6WSM3"/>
<name>A0A8X6WSM3_9ARAC</name>
<evidence type="ECO:0008006" key="3">
    <source>
        <dbReference type="Google" id="ProtNLM"/>
    </source>
</evidence>
<reference evidence="1" key="1">
    <citation type="submission" date="2020-08" db="EMBL/GenBank/DDBJ databases">
        <title>Multicomponent nature underlies the extraordinary mechanical properties of spider dragline silk.</title>
        <authorList>
            <person name="Kono N."/>
            <person name="Nakamura H."/>
            <person name="Mori M."/>
            <person name="Yoshida Y."/>
            <person name="Ohtoshi R."/>
            <person name="Malay A.D."/>
            <person name="Moran D.A.P."/>
            <person name="Tomita M."/>
            <person name="Numata K."/>
            <person name="Arakawa K."/>
        </authorList>
    </citation>
    <scope>NUCLEOTIDE SEQUENCE</scope>
</reference>
<protein>
    <recommendedName>
        <fullName evidence="3">Carboxylesterase type B domain-containing protein</fullName>
    </recommendedName>
</protein>
<organism evidence="1 2">
    <name type="scientific">Trichonephila inaurata madagascariensis</name>
    <dbReference type="NCBI Taxonomy" id="2747483"/>
    <lineage>
        <taxon>Eukaryota</taxon>
        <taxon>Metazoa</taxon>
        <taxon>Ecdysozoa</taxon>
        <taxon>Arthropoda</taxon>
        <taxon>Chelicerata</taxon>
        <taxon>Arachnida</taxon>
        <taxon>Araneae</taxon>
        <taxon>Araneomorphae</taxon>
        <taxon>Entelegynae</taxon>
        <taxon>Araneoidea</taxon>
        <taxon>Nephilidae</taxon>
        <taxon>Trichonephila</taxon>
        <taxon>Trichonephila inaurata</taxon>
    </lineage>
</organism>
<dbReference type="InterPro" id="IPR029058">
    <property type="entry name" value="AB_hydrolase_fold"/>
</dbReference>